<evidence type="ECO:0000313" key="2">
    <source>
        <dbReference type="Proteomes" id="UP001642464"/>
    </source>
</evidence>
<reference evidence="1 2" key="1">
    <citation type="submission" date="2024-02" db="EMBL/GenBank/DDBJ databases">
        <authorList>
            <person name="Chen Y."/>
            <person name="Shah S."/>
            <person name="Dougan E. K."/>
            <person name="Thang M."/>
            <person name="Chan C."/>
        </authorList>
    </citation>
    <scope>NUCLEOTIDE SEQUENCE [LARGE SCALE GENOMIC DNA]</scope>
</reference>
<dbReference type="Proteomes" id="UP001642464">
    <property type="component" value="Unassembled WGS sequence"/>
</dbReference>
<protein>
    <submittedName>
        <fullName evidence="1">Uncharacterized protein</fullName>
    </submittedName>
</protein>
<sequence length="188" mass="20710">MTQLAPTHRPCCGLLQALPLPAAPAPVLGQPPGSNDTLEALAEAGSFFDLTRMPAAWANPYTSVVLRCPEERRLLNFTRRLPPSARRQSFVSEKELSLPITFPQASLAKAELESCPVVTQLHAAAGAKRCEALRQMANIVQMHQRSAWSATFKQRYGVEVDEFREVLELLKEHQETNADGSEDDDASD</sequence>
<evidence type="ECO:0000313" key="1">
    <source>
        <dbReference type="EMBL" id="CAK9042268.1"/>
    </source>
</evidence>
<name>A0ABP0LSS3_9DINO</name>
<comment type="caution">
    <text evidence="1">The sequence shown here is derived from an EMBL/GenBank/DDBJ whole genome shotgun (WGS) entry which is preliminary data.</text>
</comment>
<dbReference type="EMBL" id="CAXAMM010017891">
    <property type="protein sequence ID" value="CAK9042268.1"/>
    <property type="molecule type" value="Genomic_DNA"/>
</dbReference>
<organism evidence="1 2">
    <name type="scientific">Durusdinium trenchii</name>
    <dbReference type="NCBI Taxonomy" id="1381693"/>
    <lineage>
        <taxon>Eukaryota</taxon>
        <taxon>Sar</taxon>
        <taxon>Alveolata</taxon>
        <taxon>Dinophyceae</taxon>
        <taxon>Suessiales</taxon>
        <taxon>Symbiodiniaceae</taxon>
        <taxon>Durusdinium</taxon>
    </lineage>
</organism>
<proteinExistence type="predicted"/>
<accession>A0ABP0LSS3</accession>
<gene>
    <name evidence="1" type="ORF">SCF082_LOCUS24335</name>
</gene>
<keyword evidence="2" id="KW-1185">Reference proteome</keyword>